<evidence type="ECO:0000313" key="1">
    <source>
        <dbReference type="EMBL" id="KAG7322630.1"/>
    </source>
</evidence>
<accession>A0A9D3NIB6</accession>
<dbReference type="OrthoDB" id="10047268at2759"/>
<sequence>MNLFCFGLEGSTDSLYEAPQPNPDPPPWSPMWGDSEPCVTPELLQSPIIQCKMDLKKAKRKSRTSELTRIGDKTASSNVYCPCTGKRDDIDLVHHQTKDVSEDPYMINPLAQEERIEKIEKDYDVQVIDDKSHLQKIKKPIKSSVLGSRYPPDISEDVTVITCIGLSKKPEKKFRKESSQQSEPGNERDIKETVGLWNPGHFHHHWSSMDTCSFWESSYHTCHRPTADPWLYNVNFTLPRGTDRHRYEELINDLDLLRKEYPPLRVIHSFTDLDMTDTVMVSPWS</sequence>
<reference evidence="1 2" key="1">
    <citation type="submission" date="2021-06" db="EMBL/GenBank/DDBJ databases">
        <title>Chromosome-level genome assembly of the red-tail catfish (Hemibagrus wyckioides).</title>
        <authorList>
            <person name="Shao F."/>
        </authorList>
    </citation>
    <scope>NUCLEOTIDE SEQUENCE [LARGE SCALE GENOMIC DNA]</scope>
    <source>
        <strain evidence="1">EC202008001</strain>
        <tissue evidence="1">Blood</tissue>
    </source>
</reference>
<name>A0A9D3NIB6_9TELE</name>
<dbReference type="EMBL" id="JAHKSW010000016">
    <property type="protein sequence ID" value="KAG7322630.1"/>
    <property type="molecule type" value="Genomic_DNA"/>
</dbReference>
<keyword evidence="2" id="KW-1185">Reference proteome</keyword>
<evidence type="ECO:0000313" key="2">
    <source>
        <dbReference type="Proteomes" id="UP000824219"/>
    </source>
</evidence>
<organism evidence="1 2">
    <name type="scientific">Hemibagrus wyckioides</name>
    <dbReference type="NCBI Taxonomy" id="337641"/>
    <lineage>
        <taxon>Eukaryota</taxon>
        <taxon>Metazoa</taxon>
        <taxon>Chordata</taxon>
        <taxon>Craniata</taxon>
        <taxon>Vertebrata</taxon>
        <taxon>Euteleostomi</taxon>
        <taxon>Actinopterygii</taxon>
        <taxon>Neopterygii</taxon>
        <taxon>Teleostei</taxon>
        <taxon>Ostariophysi</taxon>
        <taxon>Siluriformes</taxon>
        <taxon>Bagridae</taxon>
        <taxon>Hemibagrus</taxon>
    </lineage>
</organism>
<gene>
    <name evidence="1" type="ORF">KOW79_013976</name>
</gene>
<protein>
    <submittedName>
        <fullName evidence="1">Uncharacterized protein</fullName>
    </submittedName>
</protein>
<dbReference type="Proteomes" id="UP000824219">
    <property type="component" value="Linkage Group LG16"/>
</dbReference>
<comment type="caution">
    <text evidence="1">The sequence shown here is derived from an EMBL/GenBank/DDBJ whole genome shotgun (WGS) entry which is preliminary data.</text>
</comment>
<proteinExistence type="predicted"/>
<dbReference type="AlphaFoldDB" id="A0A9D3NIB6"/>